<dbReference type="RefSeq" id="WP_156192019.1">
    <property type="nucleotide sequence ID" value="NZ_CP046452.1"/>
</dbReference>
<comment type="pathway">
    <text evidence="7">Lipid metabolism; fatty acid biosynthesis.</text>
</comment>
<dbReference type="Proteomes" id="UP000427071">
    <property type="component" value="Chromosome"/>
</dbReference>
<feature type="modified residue" description="O-(pantetheine 4'-phosphoryl)serine" evidence="7">
    <location>
        <position position="40"/>
    </location>
</feature>
<dbReference type="KEGG" id="ckw:CKALI_03780"/>
<accession>A0A6B8VPZ0</accession>
<sequence>MTESQSTFAMLRDIIVESTGYDAEDITLESDIVSDLAVDSLSIVEISVRAEDAFGVHISDADAAKFRTVADVVAFIDANKTD</sequence>
<evidence type="ECO:0000313" key="10">
    <source>
        <dbReference type="Proteomes" id="UP000427071"/>
    </source>
</evidence>
<keyword evidence="4 7" id="KW-0276">Fatty acid metabolism</keyword>
<dbReference type="GO" id="GO:0009245">
    <property type="term" value="P:lipid A biosynthetic process"/>
    <property type="evidence" value="ECO:0007669"/>
    <property type="project" value="TreeGrafter"/>
</dbReference>
<evidence type="ECO:0000259" key="8">
    <source>
        <dbReference type="PROSITE" id="PS50075"/>
    </source>
</evidence>
<dbReference type="UniPathway" id="UPA00094"/>
<comment type="function">
    <text evidence="7">Carrier of the growing fatty acid chain in fatty acid biosynthesis.</text>
</comment>
<dbReference type="GO" id="GO:0000035">
    <property type="term" value="F:acyl binding"/>
    <property type="evidence" value="ECO:0007669"/>
    <property type="project" value="TreeGrafter"/>
</dbReference>
<dbReference type="Gene3D" id="1.10.1200.10">
    <property type="entry name" value="ACP-like"/>
    <property type="match status" value="1"/>
</dbReference>
<organism evidence="9 10">
    <name type="scientific">Corynebacterium kalinowskii</name>
    <dbReference type="NCBI Taxonomy" id="2675216"/>
    <lineage>
        <taxon>Bacteria</taxon>
        <taxon>Bacillati</taxon>
        <taxon>Actinomycetota</taxon>
        <taxon>Actinomycetes</taxon>
        <taxon>Mycobacteriales</taxon>
        <taxon>Corynebacteriaceae</taxon>
        <taxon>Corynebacterium</taxon>
    </lineage>
</organism>
<keyword evidence="2 7" id="KW-0444">Lipid biosynthesis</keyword>
<keyword evidence="5 7" id="KW-0443">Lipid metabolism</keyword>
<dbReference type="GO" id="GO:0000036">
    <property type="term" value="F:acyl carrier activity"/>
    <property type="evidence" value="ECO:0007669"/>
    <property type="project" value="UniProtKB-UniRule"/>
</dbReference>
<keyword evidence="7" id="KW-0963">Cytoplasm</keyword>
<keyword evidence="10" id="KW-1185">Reference proteome</keyword>
<dbReference type="SUPFAM" id="SSF47336">
    <property type="entry name" value="ACP-like"/>
    <property type="match status" value="1"/>
</dbReference>
<dbReference type="GO" id="GO:0016020">
    <property type="term" value="C:membrane"/>
    <property type="evidence" value="ECO:0007669"/>
    <property type="project" value="GOC"/>
</dbReference>
<keyword evidence="3 7" id="KW-0597">Phosphoprotein</keyword>
<dbReference type="AlphaFoldDB" id="A0A6B8VPZ0"/>
<dbReference type="Pfam" id="PF00550">
    <property type="entry name" value="PP-binding"/>
    <property type="match status" value="1"/>
</dbReference>
<gene>
    <name evidence="9" type="primary">acpM</name>
    <name evidence="7" type="synonym">acpP</name>
    <name evidence="9" type="ORF">CKALI_03780</name>
</gene>
<evidence type="ECO:0000256" key="3">
    <source>
        <dbReference type="ARBA" id="ARBA00022553"/>
    </source>
</evidence>
<evidence type="ECO:0000256" key="6">
    <source>
        <dbReference type="ARBA" id="ARBA00023160"/>
    </source>
</evidence>
<evidence type="ECO:0000313" key="9">
    <source>
        <dbReference type="EMBL" id="QGU01637.1"/>
    </source>
</evidence>
<protein>
    <recommendedName>
        <fullName evidence="7">Acyl carrier protein</fullName>
        <shortName evidence="7">ACP</shortName>
    </recommendedName>
</protein>
<evidence type="ECO:0000256" key="7">
    <source>
        <dbReference type="HAMAP-Rule" id="MF_01217"/>
    </source>
</evidence>
<proteinExistence type="inferred from homology"/>
<evidence type="ECO:0000256" key="5">
    <source>
        <dbReference type="ARBA" id="ARBA00023098"/>
    </source>
</evidence>
<dbReference type="GO" id="GO:0005829">
    <property type="term" value="C:cytosol"/>
    <property type="evidence" value="ECO:0007669"/>
    <property type="project" value="TreeGrafter"/>
</dbReference>
<comment type="PTM">
    <text evidence="7">4'-phosphopantetheine is transferred from CoA to a specific serine of apo-ACP by AcpS. This modification is essential for activity because fatty acids are bound in thioester linkage to the sulfhydryl of the prosthetic group.</text>
</comment>
<dbReference type="EMBL" id="CP046452">
    <property type="protein sequence ID" value="QGU01637.1"/>
    <property type="molecule type" value="Genomic_DNA"/>
</dbReference>
<dbReference type="HAMAP" id="MF_01217">
    <property type="entry name" value="Acyl_carrier"/>
    <property type="match status" value="1"/>
</dbReference>
<reference evidence="10" key="1">
    <citation type="submission" date="2019-11" db="EMBL/GenBank/DDBJ databases">
        <title>Complete genome sequence of Corynebacterium kalinowskii 1959, a novel Corynebacterium species isolated from soil of a small paddock in Vilsendorf, Germany.</title>
        <authorList>
            <person name="Schaffert L."/>
            <person name="Ruwe M."/>
            <person name="Milse J."/>
            <person name="Hanuschka K."/>
            <person name="Ortseifen V."/>
            <person name="Droste J."/>
            <person name="Brandt D."/>
            <person name="Schlueter L."/>
            <person name="Kutter Y."/>
            <person name="Vinke S."/>
            <person name="Viehoefer P."/>
            <person name="Jacob L."/>
            <person name="Luebke N.-C."/>
            <person name="Schulte-Berndt E."/>
            <person name="Hain C."/>
            <person name="Linder M."/>
            <person name="Schmidt P."/>
            <person name="Wollenschlaeger L."/>
            <person name="Luttermann T."/>
            <person name="Thieme E."/>
            <person name="Hassa J."/>
            <person name="Haak M."/>
            <person name="Wittchen M."/>
            <person name="Mentz A."/>
            <person name="Persicke M."/>
            <person name="Busche T."/>
            <person name="Ruckert C."/>
        </authorList>
    </citation>
    <scope>NUCLEOTIDE SEQUENCE [LARGE SCALE GENOMIC DNA]</scope>
    <source>
        <strain evidence="10">1959</strain>
    </source>
</reference>
<comment type="similarity">
    <text evidence="7">Belongs to the acyl carrier protein (ACP) family.</text>
</comment>
<dbReference type="NCBIfam" id="NF002150">
    <property type="entry name" value="PRK00982.1-4"/>
    <property type="match status" value="1"/>
</dbReference>
<name>A0A6B8VPZ0_9CORY</name>
<evidence type="ECO:0000256" key="2">
    <source>
        <dbReference type="ARBA" id="ARBA00022516"/>
    </source>
</evidence>
<keyword evidence="1 7" id="KW-0596">Phosphopantetheine</keyword>
<evidence type="ECO:0000256" key="4">
    <source>
        <dbReference type="ARBA" id="ARBA00022832"/>
    </source>
</evidence>
<feature type="domain" description="Carrier" evidence="8">
    <location>
        <begin position="5"/>
        <end position="80"/>
    </location>
</feature>
<dbReference type="InterPro" id="IPR036736">
    <property type="entry name" value="ACP-like_sf"/>
</dbReference>
<dbReference type="InterPro" id="IPR009081">
    <property type="entry name" value="PP-bd_ACP"/>
</dbReference>
<dbReference type="PANTHER" id="PTHR20863">
    <property type="entry name" value="ACYL CARRIER PROTEIN"/>
    <property type="match status" value="1"/>
</dbReference>
<dbReference type="PANTHER" id="PTHR20863:SF76">
    <property type="entry name" value="CARRIER DOMAIN-CONTAINING PROTEIN"/>
    <property type="match status" value="1"/>
</dbReference>
<comment type="subcellular location">
    <subcellularLocation>
        <location evidence="7">Cytoplasm</location>
    </subcellularLocation>
</comment>
<evidence type="ECO:0000256" key="1">
    <source>
        <dbReference type="ARBA" id="ARBA00022450"/>
    </source>
</evidence>
<dbReference type="PROSITE" id="PS50075">
    <property type="entry name" value="CARRIER"/>
    <property type="match status" value="1"/>
</dbReference>
<keyword evidence="6 7" id="KW-0275">Fatty acid biosynthesis</keyword>
<dbReference type="InterPro" id="IPR003231">
    <property type="entry name" value="ACP"/>
</dbReference>